<dbReference type="CDD" id="cd04458">
    <property type="entry name" value="CSP_CDS"/>
    <property type="match status" value="1"/>
</dbReference>
<feature type="compositionally biased region" description="Basic and acidic residues" evidence="1">
    <location>
        <begin position="296"/>
        <end position="323"/>
    </location>
</feature>
<gene>
    <name evidence="4" type="ORF">BXYJ_LOCUS4170</name>
</gene>
<keyword evidence="2" id="KW-1133">Transmembrane helix</keyword>
<evidence type="ECO:0000256" key="1">
    <source>
        <dbReference type="SAM" id="MobiDB-lite"/>
    </source>
</evidence>
<reference evidence="4" key="1">
    <citation type="submission" date="2020-09" db="EMBL/GenBank/DDBJ databases">
        <authorList>
            <person name="Kikuchi T."/>
        </authorList>
    </citation>
    <scope>NUCLEOTIDE SEQUENCE</scope>
    <source>
        <strain evidence="4">Ka4C1</strain>
    </source>
</reference>
<proteinExistence type="predicted"/>
<dbReference type="PROSITE" id="PS51857">
    <property type="entry name" value="CSD_2"/>
    <property type="match status" value="1"/>
</dbReference>
<dbReference type="GO" id="GO:0003676">
    <property type="term" value="F:nucleic acid binding"/>
    <property type="evidence" value="ECO:0007669"/>
    <property type="project" value="InterPro"/>
</dbReference>
<feature type="compositionally biased region" description="Basic residues" evidence="1">
    <location>
        <begin position="510"/>
        <end position="522"/>
    </location>
</feature>
<evidence type="ECO:0000313" key="5">
    <source>
        <dbReference type="Proteomes" id="UP000659654"/>
    </source>
</evidence>
<dbReference type="AlphaFoldDB" id="A0A811KIX5"/>
<feature type="compositionally biased region" description="Low complexity" evidence="1">
    <location>
        <begin position="619"/>
        <end position="629"/>
    </location>
</feature>
<dbReference type="PRINTS" id="PR00050">
    <property type="entry name" value="COLDSHOCK"/>
</dbReference>
<feature type="compositionally biased region" description="Basic and acidic residues" evidence="1">
    <location>
        <begin position="499"/>
        <end position="509"/>
    </location>
</feature>
<feature type="transmembrane region" description="Helical" evidence="2">
    <location>
        <begin position="115"/>
        <end position="132"/>
    </location>
</feature>
<name>A0A811KIX5_BURXY</name>
<dbReference type="EMBL" id="CAJFCV020000002">
    <property type="protein sequence ID" value="CAG9097768.1"/>
    <property type="molecule type" value="Genomic_DNA"/>
</dbReference>
<dbReference type="SMR" id="A0A811KIX5"/>
<feature type="transmembrane region" description="Helical" evidence="2">
    <location>
        <begin position="82"/>
        <end position="103"/>
    </location>
</feature>
<dbReference type="GO" id="GO:0006364">
    <property type="term" value="P:rRNA processing"/>
    <property type="evidence" value="ECO:0007669"/>
    <property type="project" value="InterPro"/>
</dbReference>
<dbReference type="EMBL" id="CAJFDI010000002">
    <property type="protein sequence ID" value="CAD5215719.1"/>
    <property type="molecule type" value="Genomic_DNA"/>
</dbReference>
<feature type="compositionally biased region" description="Basic and acidic residues" evidence="1">
    <location>
        <begin position="359"/>
        <end position="381"/>
    </location>
</feature>
<dbReference type="PROSITE" id="PS00352">
    <property type="entry name" value="CSD_1"/>
    <property type="match status" value="1"/>
</dbReference>
<dbReference type="SUPFAM" id="SSF50249">
    <property type="entry name" value="Nucleic acid-binding proteins"/>
    <property type="match status" value="1"/>
</dbReference>
<feature type="compositionally biased region" description="Basic and acidic residues" evidence="1">
    <location>
        <begin position="389"/>
        <end position="418"/>
    </location>
</feature>
<organism evidence="4 5">
    <name type="scientific">Bursaphelenchus xylophilus</name>
    <name type="common">Pinewood nematode worm</name>
    <name type="synonym">Aphelenchoides xylophilus</name>
    <dbReference type="NCBI Taxonomy" id="6326"/>
    <lineage>
        <taxon>Eukaryota</taxon>
        <taxon>Metazoa</taxon>
        <taxon>Ecdysozoa</taxon>
        <taxon>Nematoda</taxon>
        <taxon>Chromadorea</taxon>
        <taxon>Rhabditida</taxon>
        <taxon>Tylenchina</taxon>
        <taxon>Tylenchomorpha</taxon>
        <taxon>Aphelenchoidea</taxon>
        <taxon>Aphelenchoididae</taxon>
        <taxon>Bursaphelenchus</taxon>
    </lineage>
</organism>
<evidence type="ECO:0000259" key="3">
    <source>
        <dbReference type="PROSITE" id="PS51857"/>
    </source>
</evidence>
<dbReference type="Pfam" id="PF00313">
    <property type="entry name" value="CSD"/>
    <property type="match status" value="1"/>
</dbReference>
<feature type="transmembrane region" description="Helical" evidence="2">
    <location>
        <begin position="144"/>
        <end position="167"/>
    </location>
</feature>
<feature type="region of interest" description="Disordered" evidence="1">
    <location>
        <begin position="484"/>
        <end position="629"/>
    </location>
</feature>
<dbReference type="OrthoDB" id="5836215at2759"/>
<feature type="domain" description="CSD" evidence="3">
    <location>
        <begin position="423"/>
        <end position="492"/>
    </location>
</feature>
<sequence length="629" mass="68839">MAEVGQRYVEQFQTTVETMRRRGLAIYDYSVKVSNSLIKTAERAYEVAEPAAYDFLDHLVQACSDDQLDLEDKENRNNILELYLALCVLMVGISSGELMGAFVLCGLVEALFDTWVQIALLGLVPSYVYLSFRKNAALDDTEKRVWMFGCCLSEGILLGNLIGYRLISTVPGAFFVVPLVLGLLADSEFSPVYVCKDRTRLIGFSCAVGVLASIIFSIIPAGYCSSAVIWMSGTHIALLFAHYQMVAASMKNKTFGNSEAMFGYVFPLLGLQLIICLFFGTPAPQRKKLWSAVRKVAETKRDDRKSTKEMTSRDRRWQTDQRMTDSVSTRPSGRTARGEHLHLRELGRSLGTSGQKGDIMSDQKKEGSPKEQKPKEKKETPAEGTPTAADKKAEAKSEKTGAVEKRPASESEPQREKVVKKTAVHGVVKWFNVVNRYGFIFRNDNNEDIFVHQTAIAKFNPKKAIASLGDGEEVLFDVVEGEHGPEAANVTGPNGEPVEGSKHAPDKQSRHFGRGYFRRAGYRPKSEGEQSGNGEGDERRSGGSLRRGPPRRGGGGYRGGFRGRRNFRSSQSASGGEEPPRESGGNGGDNGGRPPRRGRGGFRGGRGRGGRGGSRGRAIRPAAGPAESS</sequence>
<keyword evidence="2" id="KW-0812">Transmembrane</keyword>
<dbReference type="Gene3D" id="2.40.50.140">
    <property type="entry name" value="Nucleic acid-binding proteins"/>
    <property type="match status" value="1"/>
</dbReference>
<feature type="region of interest" description="Disordered" evidence="1">
    <location>
        <begin position="296"/>
        <end position="418"/>
    </location>
</feature>
<dbReference type="Proteomes" id="UP000659654">
    <property type="component" value="Unassembled WGS sequence"/>
</dbReference>
<feature type="transmembrane region" description="Helical" evidence="2">
    <location>
        <begin position="173"/>
        <end position="194"/>
    </location>
</feature>
<dbReference type="InterPro" id="IPR002059">
    <property type="entry name" value="CSP_DNA-bd"/>
</dbReference>
<feature type="transmembrane region" description="Helical" evidence="2">
    <location>
        <begin position="260"/>
        <end position="280"/>
    </location>
</feature>
<feature type="compositionally biased region" description="Low complexity" evidence="1">
    <location>
        <begin position="568"/>
        <end position="577"/>
    </location>
</feature>
<keyword evidence="5" id="KW-1185">Reference proteome</keyword>
<protein>
    <submittedName>
        <fullName evidence="4">(pine wood nematode) hypothetical protein</fullName>
    </submittedName>
</protein>
<accession>A0A811KIX5</accession>
<feature type="transmembrane region" description="Helical" evidence="2">
    <location>
        <begin position="201"/>
        <end position="221"/>
    </location>
</feature>
<dbReference type="InterPro" id="IPR012340">
    <property type="entry name" value="NA-bd_OB-fold"/>
</dbReference>
<feature type="compositionally biased region" description="Basic and acidic residues" evidence="1">
    <location>
        <begin position="336"/>
        <end position="347"/>
    </location>
</feature>
<dbReference type="Proteomes" id="UP000582659">
    <property type="component" value="Unassembled WGS sequence"/>
</dbReference>
<comment type="caution">
    <text evidence="4">The sequence shown here is derived from an EMBL/GenBank/DDBJ whole genome shotgun (WGS) entry which is preliminary data.</text>
</comment>
<feature type="transmembrane region" description="Helical" evidence="2">
    <location>
        <begin position="227"/>
        <end position="248"/>
    </location>
</feature>
<dbReference type="FunFam" id="2.40.50.140:FF:000274">
    <property type="entry name" value="Mitochondrial RNA binding protein"/>
    <property type="match status" value="1"/>
</dbReference>
<dbReference type="InterPro" id="IPR019844">
    <property type="entry name" value="CSD_CS"/>
</dbReference>
<keyword evidence="2" id="KW-0472">Membrane</keyword>
<evidence type="ECO:0000313" key="4">
    <source>
        <dbReference type="EMBL" id="CAD5215719.1"/>
    </source>
</evidence>
<dbReference type="PANTHER" id="PTHR11544">
    <property type="entry name" value="COLD SHOCK DOMAIN CONTAINING PROTEINS"/>
    <property type="match status" value="1"/>
</dbReference>
<dbReference type="SMART" id="SM00357">
    <property type="entry name" value="CSP"/>
    <property type="match status" value="1"/>
</dbReference>
<dbReference type="InterPro" id="IPR011129">
    <property type="entry name" value="CSD"/>
</dbReference>
<feature type="compositionally biased region" description="Gly residues" evidence="1">
    <location>
        <begin position="551"/>
        <end position="560"/>
    </location>
</feature>
<dbReference type="InterPro" id="IPR050181">
    <property type="entry name" value="Cold_shock_domain"/>
</dbReference>
<feature type="compositionally biased region" description="Basic residues" evidence="1">
    <location>
        <begin position="594"/>
        <end position="609"/>
    </location>
</feature>
<evidence type="ECO:0000256" key="2">
    <source>
        <dbReference type="SAM" id="Phobius"/>
    </source>
</evidence>